<dbReference type="Pfam" id="PF01850">
    <property type="entry name" value="PIN"/>
    <property type="match status" value="1"/>
</dbReference>
<evidence type="ECO:0000313" key="4">
    <source>
        <dbReference type="Proteomes" id="UP000033858"/>
    </source>
</evidence>
<dbReference type="InterPro" id="IPR002716">
    <property type="entry name" value="PIN_dom"/>
</dbReference>
<proteinExistence type="predicted"/>
<sequence>MKTFVVDSSVCLKWVLDDEIDTEPAKELQKRYLNEEINLIAPDLWFYEILNILKSTKLRKPSIPNKSLETRLLDLLQSSPSLIDMSELGPQCLKYAINLGITAYDSAYITLAHAHGFTLITADNKLASKINNPELVISLKDIKIN</sequence>
<keyword evidence="1" id="KW-0460">Magnesium</keyword>
<evidence type="ECO:0000256" key="1">
    <source>
        <dbReference type="ARBA" id="ARBA00022842"/>
    </source>
</evidence>
<comment type="caution">
    <text evidence="3">The sequence shown here is derived from an EMBL/GenBank/DDBJ whole genome shotgun (WGS) entry which is preliminary data.</text>
</comment>
<evidence type="ECO:0000259" key="2">
    <source>
        <dbReference type="Pfam" id="PF01850"/>
    </source>
</evidence>
<dbReference type="PANTHER" id="PTHR35901">
    <property type="entry name" value="RIBONUCLEASE VAPC3"/>
    <property type="match status" value="1"/>
</dbReference>
<dbReference type="SUPFAM" id="SSF88723">
    <property type="entry name" value="PIN domain-like"/>
    <property type="match status" value="1"/>
</dbReference>
<dbReference type="InterPro" id="IPR051619">
    <property type="entry name" value="TypeII_TA_RNase_PINc/VapC"/>
</dbReference>
<name>A0A0G0XG44_9BACT</name>
<dbReference type="InterPro" id="IPR029060">
    <property type="entry name" value="PIN-like_dom_sf"/>
</dbReference>
<accession>A0A0G0XG44</accession>
<evidence type="ECO:0000313" key="3">
    <source>
        <dbReference type="EMBL" id="KKR86687.1"/>
    </source>
</evidence>
<dbReference type="EMBL" id="LCAE01000012">
    <property type="protein sequence ID" value="KKR86687.1"/>
    <property type="molecule type" value="Genomic_DNA"/>
</dbReference>
<gene>
    <name evidence="3" type="ORF">UU32_C0012G0005</name>
</gene>
<dbReference type="CDD" id="cd09873">
    <property type="entry name" value="PIN_Pae0151-like"/>
    <property type="match status" value="1"/>
</dbReference>
<reference evidence="3 4" key="1">
    <citation type="journal article" date="2015" name="Nature">
        <title>rRNA introns, odd ribosomes, and small enigmatic genomes across a large radiation of phyla.</title>
        <authorList>
            <person name="Brown C.T."/>
            <person name="Hug L.A."/>
            <person name="Thomas B.C."/>
            <person name="Sharon I."/>
            <person name="Castelle C.J."/>
            <person name="Singh A."/>
            <person name="Wilkins M.J."/>
            <person name="Williams K.H."/>
            <person name="Banfield J.F."/>
        </authorList>
    </citation>
    <scope>NUCLEOTIDE SEQUENCE [LARGE SCALE GENOMIC DNA]</scope>
</reference>
<organism evidence="3 4">
    <name type="scientific">Candidatus Woesebacteria bacterium GW2011_GWB1_41_10</name>
    <dbReference type="NCBI Taxonomy" id="1618577"/>
    <lineage>
        <taxon>Bacteria</taxon>
        <taxon>Candidatus Woeseibacteriota</taxon>
    </lineage>
</organism>
<dbReference type="InterPro" id="IPR044153">
    <property type="entry name" value="PIN_Pae0151-like"/>
</dbReference>
<protein>
    <recommendedName>
        <fullName evidence="2">PIN domain-containing protein</fullName>
    </recommendedName>
</protein>
<dbReference type="PANTHER" id="PTHR35901:SF1">
    <property type="entry name" value="EXONUCLEASE VAPC9"/>
    <property type="match status" value="1"/>
</dbReference>
<dbReference type="Proteomes" id="UP000033858">
    <property type="component" value="Unassembled WGS sequence"/>
</dbReference>
<dbReference type="Gene3D" id="3.40.50.1010">
    <property type="entry name" value="5'-nuclease"/>
    <property type="match status" value="1"/>
</dbReference>
<dbReference type="AlphaFoldDB" id="A0A0G0XG44"/>
<feature type="domain" description="PIN" evidence="2">
    <location>
        <begin position="5"/>
        <end position="127"/>
    </location>
</feature>